<dbReference type="OrthoDB" id="9806179at2"/>
<dbReference type="PRINTS" id="PR00368">
    <property type="entry name" value="FADPNR"/>
</dbReference>
<evidence type="ECO:0000259" key="3">
    <source>
        <dbReference type="Pfam" id="PF07992"/>
    </source>
</evidence>
<dbReference type="Gene3D" id="3.50.50.60">
    <property type="entry name" value="FAD/NAD(P)-binding domain"/>
    <property type="match status" value="2"/>
</dbReference>
<reference evidence="4 5" key="1">
    <citation type="submission" date="2016-10" db="EMBL/GenBank/DDBJ databases">
        <authorList>
            <person name="de Groot N.N."/>
        </authorList>
    </citation>
    <scope>NUCLEOTIDE SEQUENCE [LARGE SCALE GENOMIC DNA]</scope>
    <source>
        <strain evidence="4 5">DSM 1801</strain>
    </source>
</reference>
<dbReference type="PRINTS" id="PR00469">
    <property type="entry name" value="PNDRDTASEII"/>
</dbReference>
<evidence type="ECO:0000256" key="1">
    <source>
        <dbReference type="ARBA" id="ARBA00022630"/>
    </source>
</evidence>
<gene>
    <name evidence="4" type="ORF">SAMN04487772_10974</name>
</gene>
<dbReference type="InterPro" id="IPR050097">
    <property type="entry name" value="Ferredoxin-NADP_redctase_2"/>
</dbReference>
<proteinExistence type="predicted"/>
<evidence type="ECO:0000256" key="2">
    <source>
        <dbReference type="ARBA" id="ARBA00023002"/>
    </source>
</evidence>
<keyword evidence="2" id="KW-0560">Oxidoreductase</keyword>
<evidence type="ECO:0000313" key="4">
    <source>
        <dbReference type="EMBL" id="SET15661.1"/>
    </source>
</evidence>
<sequence length="292" mass="31780">MERVDIAIIGSGVAGISAAINAKIRKKSIVVFGQPDMSAKLTKAHEINNYLGFYQKTGEELKNTFLEHAKAMDIEITNKRVTNIYDMGGYYSILANNEIYEAVTVILATGVSFGKPFQGEEEFLGKGVSFCATCDAPLYKGKDVVIIAYNKHEEAEADFVADIASKVTYIPMYKEEVEVKEGINVVRDTPVEIAGTKTVEKLILKNQEIETSAVFILRDSVSPGQLVPGLKLDKNHVAVDIHMKTSLPGCFAAGDIAGTPYQYIKAAGQGNIAALSAVGYIDEMNRKKKTKA</sequence>
<dbReference type="Proteomes" id="UP000199800">
    <property type="component" value="Unassembled WGS sequence"/>
</dbReference>
<feature type="domain" description="FAD/NAD(P)-binding" evidence="3">
    <location>
        <begin position="5"/>
        <end position="270"/>
    </location>
</feature>
<dbReference type="InterPro" id="IPR036188">
    <property type="entry name" value="FAD/NAD-bd_sf"/>
</dbReference>
<name>A0A1I0C9L6_9FIRM</name>
<dbReference type="AlphaFoldDB" id="A0A1I0C9L6"/>
<protein>
    <submittedName>
        <fullName evidence="4">Thioredoxin reductase (NADPH)</fullName>
    </submittedName>
</protein>
<dbReference type="RefSeq" id="WP_092477679.1">
    <property type="nucleotide sequence ID" value="NZ_FOHN01000009.1"/>
</dbReference>
<keyword evidence="5" id="KW-1185">Reference proteome</keyword>
<evidence type="ECO:0000313" key="5">
    <source>
        <dbReference type="Proteomes" id="UP000199800"/>
    </source>
</evidence>
<keyword evidence="1" id="KW-0285">Flavoprotein</keyword>
<organism evidence="4 5">
    <name type="scientific">[Clostridium] polysaccharolyticum</name>
    <dbReference type="NCBI Taxonomy" id="29364"/>
    <lineage>
        <taxon>Bacteria</taxon>
        <taxon>Bacillati</taxon>
        <taxon>Bacillota</taxon>
        <taxon>Clostridia</taxon>
        <taxon>Lachnospirales</taxon>
        <taxon>Lachnospiraceae</taxon>
    </lineage>
</organism>
<accession>A0A1I0C9L6</accession>
<dbReference type="SUPFAM" id="SSF51905">
    <property type="entry name" value="FAD/NAD(P)-binding domain"/>
    <property type="match status" value="1"/>
</dbReference>
<dbReference type="InterPro" id="IPR023753">
    <property type="entry name" value="FAD/NAD-binding_dom"/>
</dbReference>
<dbReference type="Pfam" id="PF07992">
    <property type="entry name" value="Pyr_redox_2"/>
    <property type="match status" value="1"/>
</dbReference>
<dbReference type="EMBL" id="FOHN01000009">
    <property type="protein sequence ID" value="SET15661.1"/>
    <property type="molecule type" value="Genomic_DNA"/>
</dbReference>
<dbReference type="GO" id="GO:0016491">
    <property type="term" value="F:oxidoreductase activity"/>
    <property type="evidence" value="ECO:0007669"/>
    <property type="project" value="UniProtKB-KW"/>
</dbReference>
<dbReference type="STRING" id="29364.SAMN04487772_10974"/>
<dbReference type="PANTHER" id="PTHR48105">
    <property type="entry name" value="THIOREDOXIN REDUCTASE 1-RELATED-RELATED"/>
    <property type="match status" value="1"/>
</dbReference>